<name>A0ABR4NA53_9FUNG</name>
<dbReference type="SUPFAM" id="SSF53474">
    <property type="entry name" value="alpha/beta-Hydrolases"/>
    <property type="match status" value="1"/>
</dbReference>
<reference evidence="5 6" key="1">
    <citation type="submission" date="2023-09" db="EMBL/GenBank/DDBJ databases">
        <title>Pangenome analysis of Batrachochytrium dendrobatidis and related Chytrids.</title>
        <authorList>
            <person name="Yacoub M.N."/>
            <person name="Stajich J.E."/>
            <person name="James T.Y."/>
        </authorList>
    </citation>
    <scope>NUCLEOTIDE SEQUENCE [LARGE SCALE GENOMIC DNA]</scope>
    <source>
        <strain evidence="5 6">JEL0888</strain>
    </source>
</reference>
<keyword evidence="6" id="KW-1185">Reference proteome</keyword>
<accession>A0ABR4NA53</accession>
<evidence type="ECO:0000313" key="5">
    <source>
        <dbReference type="EMBL" id="KAL2916336.1"/>
    </source>
</evidence>
<dbReference type="InterPro" id="IPR050654">
    <property type="entry name" value="AChE-related_enzymes"/>
</dbReference>
<dbReference type="InterPro" id="IPR002018">
    <property type="entry name" value="CarbesteraseB"/>
</dbReference>
<evidence type="ECO:0000259" key="4">
    <source>
        <dbReference type="Pfam" id="PF00135"/>
    </source>
</evidence>
<comment type="caution">
    <text evidence="5">The sequence shown here is derived from an EMBL/GenBank/DDBJ whole genome shotgun (WGS) entry which is preliminary data.</text>
</comment>
<dbReference type="Gene3D" id="3.40.50.1820">
    <property type="entry name" value="alpha/beta hydrolase"/>
    <property type="match status" value="1"/>
</dbReference>
<proteinExistence type="inferred from homology"/>
<keyword evidence="3" id="KW-0732">Signal</keyword>
<evidence type="ECO:0000313" key="6">
    <source>
        <dbReference type="Proteomes" id="UP001527925"/>
    </source>
</evidence>
<comment type="similarity">
    <text evidence="1">Belongs to the type-B carboxylesterase/lipase family.</text>
</comment>
<dbReference type="Proteomes" id="UP001527925">
    <property type="component" value="Unassembled WGS sequence"/>
</dbReference>
<dbReference type="EMBL" id="JADGIZ020000017">
    <property type="protein sequence ID" value="KAL2916336.1"/>
    <property type="molecule type" value="Genomic_DNA"/>
</dbReference>
<feature type="chain" id="PRO_5047483713" description="Carboxylesterase type B domain-containing protein" evidence="3">
    <location>
        <begin position="18"/>
        <end position="537"/>
    </location>
</feature>
<keyword evidence="2" id="KW-0378">Hydrolase</keyword>
<evidence type="ECO:0000256" key="2">
    <source>
        <dbReference type="ARBA" id="ARBA00022801"/>
    </source>
</evidence>
<organism evidence="5 6">
    <name type="scientific">Polyrhizophydium stewartii</name>
    <dbReference type="NCBI Taxonomy" id="2732419"/>
    <lineage>
        <taxon>Eukaryota</taxon>
        <taxon>Fungi</taxon>
        <taxon>Fungi incertae sedis</taxon>
        <taxon>Chytridiomycota</taxon>
        <taxon>Chytridiomycota incertae sedis</taxon>
        <taxon>Chytridiomycetes</taxon>
        <taxon>Rhizophydiales</taxon>
        <taxon>Rhizophydiales incertae sedis</taxon>
        <taxon>Polyrhizophydium</taxon>
    </lineage>
</organism>
<feature type="signal peptide" evidence="3">
    <location>
        <begin position="1"/>
        <end position="17"/>
    </location>
</feature>
<evidence type="ECO:0000256" key="1">
    <source>
        <dbReference type="ARBA" id="ARBA00005964"/>
    </source>
</evidence>
<feature type="domain" description="Carboxylesterase type B" evidence="4">
    <location>
        <begin position="27"/>
        <end position="522"/>
    </location>
</feature>
<evidence type="ECO:0000256" key="3">
    <source>
        <dbReference type="SAM" id="SignalP"/>
    </source>
</evidence>
<protein>
    <recommendedName>
        <fullName evidence="4">Carboxylesterase type B domain-containing protein</fullName>
    </recommendedName>
</protein>
<sequence length="537" mass="56819">MLLQSIVTLVLVAAAAAVPAIEPRAISTVVEVEAGFLKGKLSADQTIVSYLGIPYAAPPVGNLRFRPPQPAAAFKGTYDATKMGNSCMQGPAPQFYGGVNQNNSEDCLNLNIFAPAKAIVAGDYSTLPVIVYLYGGGFNDGYNNLPLYDGAALLKAMPAGEQAIVVVPNYRTNIFGFATSNELLAEGSVNAGILDQKAVFEWVRKNIANFGGDPNKVTAWGESAGAITIATHMVSGDVTKPLFDRAILQSGGLFAFGNIPPITQGGFDSLVAAVGCSGKTPVLDCLRKVPAQKLFDSAAAAGVSYLPAVDGKYVKQQPQVALSKGQIYKIPAILLDNTNEGTFFTTSVQTADDVTNLFKGFGFFNADAVAQLQKLYPVSSFASPFLAGAEFYGDLVFKCPERLLAKTLTAAGQSVFKGRFNVKPTVTLPAGGSFFSLLGVFHSAEMPFVWSFQQTINQSNGEKAFSQNMISSWNDFAFGKTPGSSVGISWPTFGTTSTRIVWQLTNNGAVETLDATFNARCDFLDAASLAFSTSINA</sequence>
<dbReference type="Pfam" id="PF00135">
    <property type="entry name" value="COesterase"/>
    <property type="match status" value="1"/>
</dbReference>
<dbReference type="InterPro" id="IPR029058">
    <property type="entry name" value="AB_hydrolase_fold"/>
</dbReference>
<gene>
    <name evidence="5" type="ORF">HK105_204092</name>
</gene>
<dbReference type="PANTHER" id="PTHR43918">
    <property type="entry name" value="ACETYLCHOLINESTERASE"/>
    <property type="match status" value="1"/>
</dbReference>
<dbReference type="PANTHER" id="PTHR43918:SF4">
    <property type="entry name" value="CARBOXYLIC ESTER HYDROLASE"/>
    <property type="match status" value="1"/>
</dbReference>